<dbReference type="GO" id="GO:0006353">
    <property type="term" value="P:DNA-templated transcription termination"/>
    <property type="evidence" value="ECO:0007669"/>
    <property type="project" value="UniProtKB-UniRule"/>
</dbReference>
<sequence length="142" mass="16155">MSITRHTIRRIAFQILYAVESNPETDINELYAQIQNDESHADLEMPSYLTSLVTGVMTQKEELDQTITAHLSSKWSIKRLNKTDLLILRIAVYEAKFAAEVPTKVAVNEALQLAKEFSDEKSRRFINGVLSNLITEQSSKLE</sequence>
<keyword evidence="5 6" id="KW-0804">Transcription</keyword>
<evidence type="ECO:0000313" key="9">
    <source>
        <dbReference type="Proteomes" id="UP000051621"/>
    </source>
</evidence>
<evidence type="ECO:0000256" key="4">
    <source>
        <dbReference type="ARBA" id="ARBA00023015"/>
    </source>
</evidence>
<dbReference type="GO" id="GO:0031564">
    <property type="term" value="P:transcription antitermination"/>
    <property type="evidence" value="ECO:0007669"/>
    <property type="project" value="UniProtKB-KW"/>
</dbReference>
<evidence type="ECO:0000256" key="3">
    <source>
        <dbReference type="ARBA" id="ARBA00022884"/>
    </source>
</evidence>
<dbReference type="Pfam" id="PF01029">
    <property type="entry name" value="NusB"/>
    <property type="match status" value="1"/>
</dbReference>
<dbReference type="STRING" id="1423731.FC81_GL001462"/>
<evidence type="ECO:0000313" key="8">
    <source>
        <dbReference type="EMBL" id="KRL01320.1"/>
    </source>
</evidence>
<keyword evidence="2 6" id="KW-0889">Transcription antitermination</keyword>
<dbReference type="HAMAP" id="MF_00073">
    <property type="entry name" value="NusB"/>
    <property type="match status" value="1"/>
</dbReference>
<evidence type="ECO:0000256" key="1">
    <source>
        <dbReference type="ARBA" id="ARBA00005952"/>
    </source>
</evidence>
<proteinExistence type="inferred from homology"/>
<feature type="domain" description="NusB/RsmB/TIM44" evidence="7">
    <location>
        <begin position="7"/>
        <end position="134"/>
    </location>
</feature>
<keyword evidence="4 6" id="KW-0805">Transcription regulation</keyword>
<gene>
    <name evidence="6" type="primary">nusB</name>
    <name evidence="8" type="ORF">FC81_GL001462</name>
</gene>
<evidence type="ECO:0000256" key="6">
    <source>
        <dbReference type="HAMAP-Rule" id="MF_00073"/>
    </source>
</evidence>
<keyword evidence="9" id="KW-1185">Reference proteome</keyword>
<name>A0A0R1MCY9_9LACO</name>
<organism evidence="8 9">
    <name type="scientific">Liquorilactobacillus capillatus DSM 19910</name>
    <dbReference type="NCBI Taxonomy" id="1423731"/>
    <lineage>
        <taxon>Bacteria</taxon>
        <taxon>Bacillati</taxon>
        <taxon>Bacillota</taxon>
        <taxon>Bacilli</taxon>
        <taxon>Lactobacillales</taxon>
        <taxon>Lactobacillaceae</taxon>
        <taxon>Liquorilactobacillus</taxon>
    </lineage>
</organism>
<protein>
    <recommendedName>
        <fullName evidence="6">Transcription antitermination protein NusB</fullName>
    </recommendedName>
    <alternativeName>
        <fullName evidence="6">Antitermination factor NusB</fullName>
    </alternativeName>
</protein>
<dbReference type="EMBL" id="AZEF01000027">
    <property type="protein sequence ID" value="KRL01320.1"/>
    <property type="molecule type" value="Genomic_DNA"/>
</dbReference>
<reference evidence="8 9" key="1">
    <citation type="journal article" date="2015" name="Genome Announc.">
        <title>Expanding the biotechnology potential of lactobacilli through comparative genomics of 213 strains and associated genera.</title>
        <authorList>
            <person name="Sun Z."/>
            <person name="Harris H.M."/>
            <person name="McCann A."/>
            <person name="Guo C."/>
            <person name="Argimon S."/>
            <person name="Zhang W."/>
            <person name="Yang X."/>
            <person name="Jeffery I.B."/>
            <person name="Cooney J.C."/>
            <person name="Kagawa T.F."/>
            <person name="Liu W."/>
            <person name="Song Y."/>
            <person name="Salvetti E."/>
            <person name="Wrobel A."/>
            <person name="Rasinkangas P."/>
            <person name="Parkhill J."/>
            <person name="Rea M.C."/>
            <person name="O'Sullivan O."/>
            <person name="Ritari J."/>
            <person name="Douillard F.P."/>
            <person name="Paul Ross R."/>
            <person name="Yang R."/>
            <person name="Briner A.E."/>
            <person name="Felis G.E."/>
            <person name="de Vos W.M."/>
            <person name="Barrangou R."/>
            <person name="Klaenhammer T.R."/>
            <person name="Caufield P.W."/>
            <person name="Cui Y."/>
            <person name="Zhang H."/>
            <person name="O'Toole P.W."/>
        </authorList>
    </citation>
    <scope>NUCLEOTIDE SEQUENCE [LARGE SCALE GENOMIC DNA]</scope>
    <source>
        <strain evidence="8 9">DSM 19910</strain>
    </source>
</reference>
<dbReference type="Proteomes" id="UP000051621">
    <property type="component" value="Unassembled WGS sequence"/>
</dbReference>
<dbReference type="GO" id="GO:0003723">
    <property type="term" value="F:RNA binding"/>
    <property type="evidence" value="ECO:0007669"/>
    <property type="project" value="UniProtKB-UniRule"/>
</dbReference>
<dbReference type="OrthoDB" id="9811381at2"/>
<dbReference type="PANTHER" id="PTHR11078:SF3">
    <property type="entry name" value="ANTITERMINATION NUSB DOMAIN-CONTAINING PROTEIN"/>
    <property type="match status" value="1"/>
</dbReference>
<dbReference type="SUPFAM" id="SSF48013">
    <property type="entry name" value="NusB-like"/>
    <property type="match status" value="1"/>
</dbReference>
<dbReference type="AlphaFoldDB" id="A0A0R1MCY9"/>
<accession>A0A0R1MCY9</accession>
<comment type="caution">
    <text evidence="8">The sequence shown here is derived from an EMBL/GenBank/DDBJ whole genome shotgun (WGS) entry which is preliminary data.</text>
</comment>
<dbReference type="NCBIfam" id="NF001223">
    <property type="entry name" value="PRK00202.1-1"/>
    <property type="match status" value="1"/>
</dbReference>
<dbReference type="NCBIfam" id="TIGR01951">
    <property type="entry name" value="nusB"/>
    <property type="match status" value="1"/>
</dbReference>
<comment type="similarity">
    <text evidence="1 6">Belongs to the NusB family.</text>
</comment>
<dbReference type="InterPro" id="IPR011605">
    <property type="entry name" value="NusB_fam"/>
</dbReference>
<dbReference type="InterPro" id="IPR035926">
    <property type="entry name" value="NusB-like_sf"/>
</dbReference>
<comment type="function">
    <text evidence="6">Involved in transcription antitermination. Required for transcription of ribosomal RNA (rRNA) genes. Binds specifically to the boxA antiterminator sequence of the ribosomal RNA (rrn) operons.</text>
</comment>
<dbReference type="RefSeq" id="WP_057744705.1">
    <property type="nucleotide sequence ID" value="NZ_AZEF01000027.1"/>
</dbReference>
<dbReference type="PATRIC" id="fig|1423731.3.peg.1501"/>
<dbReference type="PANTHER" id="PTHR11078">
    <property type="entry name" value="N UTILIZATION SUBSTANCE PROTEIN B-RELATED"/>
    <property type="match status" value="1"/>
</dbReference>
<dbReference type="GO" id="GO:0005829">
    <property type="term" value="C:cytosol"/>
    <property type="evidence" value="ECO:0007669"/>
    <property type="project" value="TreeGrafter"/>
</dbReference>
<dbReference type="InterPro" id="IPR006027">
    <property type="entry name" value="NusB_RsmB_TIM44"/>
</dbReference>
<evidence type="ECO:0000256" key="5">
    <source>
        <dbReference type="ARBA" id="ARBA00023163"/>
    </source>
</evidence>
<dbReference type="Gene3D" id="1.10.940.10">
    <property type="entry name" value="NusB-like"/>
    <property type="match status" value="1"/>
</dbReference>
<evidence type="ECO:0000256" key="2">
    <source>
        <dbReference type="ARBA" id="ARBA00022814"/>
    </source>
</evidence>
<evidence type="ECO:0000259" key="7">
    <source>
        <dbReference type="Pfam" id="PF01029"/>
    </source>
</evidence>
<keyword evidence="3 6" id="KW-0694">RNA-binding</keyword>